<name>A0ABY8CA99_9GAMM</name>
<accession>A0ABY8CA99</accession>
<protein>
    <submittedName>
        <fullName evidence="1">DUF4390 domain-containing protein</fullName>
    </submittedName>
</protein>
<evidence type="ECO:0000313" key="2">
    <source>
        <dbReference type="Proteomes" id="UP001222275"/>
    </source>
</evidence>
<evidence type="ECO:0000313" key="1">
    <source>
        <dbReference type="EMBL" id="WEJ62903.1"/>
    </source>
</evidence>
<proteinExistence type="predicted"/>
<organism evidence="1 2">
    <name type="scientific">Thiomicrorhabdus lithotrophica</name>
    <dbReference type="NCBI Taxonomy" id="2949997"/>
    <lineage>
        <taxon>Bacteria</taxon>
        <taxon>Pseudomonadati</taxon>
        <taxon>Pseudomonadota</taxon>
        <taxon>Gammaproteobacteria</taxon>
        <taxon>Thiotrichales</taxon>
        <taxon>Piscirickettsiaceae</taxon>
        <taxon>Thiomicrorhabdus</taxon>
    </lineage>
</organism>
<gene>
    <name evidence="1" type="ORF">NR989_01265</name>
</gene>
<keyword evidence="2" id="KW-1185">Reference proteome</keyword>
<sequence>MNSANAFAVLISQIIYAFHRAPLSFKLKGLKKSLIKTLFMILPGLVIATPGLADYEIEILKVRDYQQNKQLLIDSESRFNLPQEVIDAVHHEIPLSFNTRIELTERKSLLGFGYERSRNIIEYRTDLYAYGVNRLYALYNHRNKKTQTFITIDEALQTLATLQAFPVASLSELHPEQRYTLRMRISLDFWKLPTPLILEALTTSTWRLESQWFETSLQTPLSWQ</sequence>
<reference evidence="1 2" key="1">
    <citation type="submission" date="2022-06" db="EMBL/GenBank/DDBJ databases">
        <title>Thiomicrohabdus sp. nov, an obligately chemolithoautotrophic, sulfur-oxidizing bacterium isolated from beach of Guanyin Mountain. Amoy.</title>
        <authorList>
            <person name="Zhu H."/>
        </authorList>
    </citation>
    <scope>NUCLEOTIDE SEQUENCE [LARGE SCALE GENOMIC DNA]</scope>
    <source>
        <strain evidence="1 2">XGS-01</strain>
    </source>
</reference>
<dbReference type="Pfam" id="PF14334">
    <property type="entry name" value="DUF4390"/>
    <property type="match status" value="1"/>
</dbReference>
<dbReference type="InterPro" id="IPR025500">
    <property type="entry name" value="DUF4390"/>
</dbReference>
<dbReference type="EMBL" id="CP102381">
    <property type="protein sequence ID" value="WEJ62903.1"/>
    <property type="molecule type" value="Genomic_DNA"/>
</dbReference>
<dbReference type="Proteomes" id="UP001222275">
    <property type="component" value="Chromosome"/>
</dbReference>
<dbReference type="RefSeq" id="WP_275595160.1">
    <property type="nucleotide sequence ID" value="NZ_CP102381.1"/>
</dbReference>